<dbReference type="CDD" id="cd05243">
    <property type="entry name" value="SDR_a5"/>
    <property type="match status" value="1"/>
</dbReference>
<dbReference type="Gene3D" id="3.40.50.720">
    <property type="entry name" value="NAD(P)-binding Rossmann-like Domain"/>
    <property type="match status" value="1"/>
</dbReference>
<evidence type="ECO:0000313" key="3">
    <source>
        <dbReference type="Proteomes" id="UP000198790"/>
    </source>
</evidence>
<feature type="domain" description="NAD(P)-binding" evidence="1">
    <location>
        <begin position="12"/>
        <end position="194"/>
    </location>
</feature>
<keyword evidence="3" id="KW-1185">Reference proteome</keyword>
<dbReference type="STRING" id="237018.SAMN04489723_106114"/>
<dbReference type="SUPFAM" id="SSF51735">
    <property type="entry name" value="NAD(P)-binding Rossmann-fold domains"/>
    <property type="match status" value="1"/>
</dbReference>
<dbReference type="EMBL" id="FOKK01000006">
    <property type="protein sequence ID" value="SFB25341.1"/>
    <property type="molecule type" value="Genomic_DNA"/>
</dbReference>
<reference evidence="2 3" key="1">
    <citation type="submission" date="2016-10" db="EMBL/GenBank/DDBJ databases">
        <authorList>
            <person name="de Groot N.N."/>
        </authorList>
    </citation>
    <scope>NUCLEOTIDE SEQUENCE [LARGE SCALE GENOMIC DNA]</scope>
    <source>
        <strain evidence="2 3">DSM 23399</strain>
    </source>
</reference>
<dbReference type="InterPro" id="IPR036291">
    <property type="entry name" value="NAD(P)-bd_dom_sf"/>
</dbReference>
<dbReference type="AlphaFoldDB" id="A0A1I0ZIK1"/>
<evidence type="ECO:0000259" key="1">
    <source>
        <dbReference type="Pfam" id="PF13460"/>
    </source>
</evidence>
<proteinExistence type="predicted"/>
<accession>A0A1I0ZIK1</accession>
<dbReference type="Pfam" id="PF13460">
    <property type="entry name" value="NAD_binding_10"/>
    <property type="match status" value="1"/>
</dbReference>
<sequence>MNTEKQKVLVIGANGSTGKIISNLLQNSATYHPIAMIRKESQAKYFENKGIETVLGDLEKDFEPAFSGVSKVIFAAGSGGSTGPEKTKAVDQEGAIKSVDFAKKHNIEKFVLLSSMGAGNPEDFKDSDMHGYLLAKHNADNHLMKSDLNYSIVRPGSLTNDKGTGEIEAANKLGKRGKIAREDVAETLVEVLDSQLASVISFEILEGQDKIKDALSKL</sequence>
<name>A0A1I0ZIK1_9BACT</name>
<protein>
    <submittedName>
        <fullName evidence="2">Uncharacterized conserved protein YbjT, contains NAD(P)-binding and DUF2867 domains</fullName>
    </submittedName>
</protein>
<gene>
    <name evidence="2" type="ORF">SAMN04489723_106114</name>
</gene>
<dbReference type="Proteomes" id="UP000198790">
    <property type="component" value="Unassembled WGS sequence"/>
</dbReference>
<dbReference type="OrthoDB" id="9803892at2"/>
<dbReference type="InterPro" id="IPR016040">
    <property type="entry name" value="NAD(P)-bd_dom"/>
</dbReference>
<organism evidence="2 3">
    <name type="scientific">Algoriphagus aquimarinus</name>
    <dbReference type="NCBI Taxonomy" id="237018"/>
    <lineage>
        <taxon>Bacteria</taxon>
        <taxon>Pseudomonadati</taxon>
        <taxon>Bacteroidota</taxon>
        <taxon>Cytophagia</taxon>
        <taxon>Cytophagales</taxon>
        <taxon>Cyclobacteriaceae</taxon>
        <taxon>Algoriphagus</taxon>
    </lineage>
</organism>
<dbReference type="PANTHER" id="PTHR15020">
    <property type="entry name" value="FLAVIN REDUCTASE-RELATED"/>
    <property type="match status" value="1"/>
</dbReference>
<dbReference type="PANTHER" id="PTHR15020:SF50">
    <property type="entry name" value="UPF0659 PROTEIN YMR090W"/>
    <property type="match status" value="1"/>
</dbReference>
<dbReference type="RefSeq" id="WP_092896741.1">
    <property type="nucleotide sequence ID" value="NZ_FOKK01000006.1"/>
</dbReference>
<evidence type="ECO:0000313" key="2">
    <source>
        <dbReference type="EMBL" id="SFB25341.1"/>
    </source>
</evidence>